<dbReference type="PANTHER" id="PTHR43708:SF1">
    <property type="entry name" value="GALACTOSE_LACTOSE METABOLISM REGULATORY PROTEIN GAL80"/>
    <property type="match status" value="1"/>
</dbReference>
<evidence type="ECO:0000259" key="2">
    <source>
        <dbReference type="Pfam" id="PF01636"/>
    </source>
</evidence>
<dbReference type="EMBL" id="JH793939">
    <property type="protein sequence ID" value="ELQ40209.1"/>
    <property type="molecule type" value="Genomic_DNA"/>
</dbReference>
<feature type="domain" description="Aminoglycoside phosphotransferase" evidence="2">
    <location>
        <begin position="355"/>
        <end position="543"/>
    </location>
</feature>
<dbReference type="Gene3D" id="3.30.360.10">
    <property type="entry name" value="Dihydrodipicolinate Reductase, domain 2"/>
    <property type="match status" value="1"/>
</dbReference>
<dbReference type="SUPFAM" id="SSF55347">
    <property type="entry name" value="Glyceraldehyde-3-phosphate dehydrogenase-like, C-terminal domain"/>
    <property type="match status" value="1"/>
</dbReference>
<protein>
    <submittedName>
        <fullName evidence="4">NAD-binding Rossmann fold oxidoreductase family protein</fullName>
    </submittedName>
</protein>
<proteinExistence type="predicted"/>
<sequence>MAALPHASQRADAIVLEACALIDSGGLPHPSPRLLKNFILQALDPRAPANFVLKTCEPFKYDATGLGLHARLSELLADWKFIVQAVSNHGDQPPVPSVPAQEAIFRRDGGMCCITGKKGTADDPLIVAPVIPIPSMWCAAEPRNPNVIPMLSAFFGAPYRDWWLAYIRNPERMEPLNSHWLVRQSAAKAYAKGLVAFQRLPSSWIEYNIQELEVGVNSESIEIDGHLALLGDRSRRGLPKVDPKFPGTHARFTESMRWLALVEDMEKLNTPKPKQTGLGTSFLGLRSGLASLGSSFTQRLGDILLAIWRRFPDSMRVAFYKLLRKVGHRLYGRARADTANTQRLPFGLYFKTGAHPEVMRNEFRALQIVREHTNIPVPRPIDLAFIPDGVDSDNDQGFMVMSRMPGHQLAVAHDMISELDEAGFVAQMQDYLRQLRNIPNIVSSEYQICNTLGGPLRDERDNWGAPRGPYADEAAFSKFLPHADDPGRSGHEIYFTHGDLNDRNVLIGIVPLPDGSRGWRVTGIVDWQFAGFLPEYCEYTKSMYEGFRFSKRVQQMYHTIFKGLGDYTKEYDVEFRPSDRAGHCVIPVFLHHITASHKPQIRPRSPNSDMPELPKPIRVGILGLSATGSWSVASHLPALLSLPESYAIVAVCNSSEASSQAAIKAYNLPVATKAYGSPEQLADDPDVDLVVSSTNVVLHKQALLPSIRKGKAVFCEWPLGRNLAEAQELLDEIKRRNDGDVSRTVIGLQGRYSPVVKKLSEILSSGRVGKLQRTSFSAPAGYCGDEGLEEHEYFFREADGGNLVSIFFLHIIESVLFGLGGREFAHLDAVLGGVGGEVQLKNKSGDVVRTMVRETHKSVAIQGVLDDGSELSLQLWGGKGAPGDKESTYWRVVGDKGEVRVRGTGPNLQMGGDEVSMSVLDYASGEEEVVALAAEELKPVPANNVARLYAKFAEGRAGEYPDWEWAVKRHMLIDQIYKKNAARS</sequence>
<evidence type="ECO:0000259" key="1">
    <source>
        <dbReference type="Pfam" id="PF01408"/>
    </source>
</evidence>
<dbReference type="CDD" id="cd05120">
    <property type="entry name" value="APH_ChoK_like"/>
    <property type="match status" value="1"/>
</dbReference>
<reference evidence="4" key="1">
    <citation type="journal article" date="2012" name="PLoS Genet.">
        <title>Comparative analysis of the genomes of two field isolates of the rice blast fungus Magnaporthe oryzae.</title>
        <authorList>
            <person name="Xue M."/>
            <person name="Yang J."/>
            <person name="Li Z."/>
            <person name="Hu S."/>
            <person name="Yao N."/>
            <person name="Dean R.A."/>
            <person name="Zhao W."/>
            <person name="Shen M."/>
            <person name="Zhang H."/>
            <person name="Li C."/>
            <person name="Liu L."/>
            <person name="Cao L."/>
            <person name="Xu X."/>
            <person name="Xing Y."/>
            <person name="Hsiang T."/>
            <person name="Zhang Z."/>
            <person name="Xu J.R."/>
            <person name="Peng Y.L."/>
        </authorList>
    </citation>
    <scope>NUCLEOTIDE SEQUENCE</scope>
    <source>
        <strain evidence="4">Y34</strain>
    </source>
</reference>
<dbReference type="Pfam" id="PF22685">
    <property type="entry name" value="Gal80p_C-like"/>
    <property type="match status" value="1"/>
</dbReference>
<dbReference type="InterPro" id="IPR011009">
    <property type="entry name" value="Kinase-like_dom_sf"/>
</dbReference>
<dbReference type="InterPro" id="IPR000683">
    <property type="entry name" value="Gfo/Idh/MocA-like_OxRdtase_N"/>
</dbReference>
<dbReference type="Pfam" id="PF01408">
    <property type="entry name" value="GFO_IDH_MocA"/>
    <property type="match status" value="1"/>
</dbReference>
<dbReference type="InterPro" id="IPR055080">
    <property type="entry name" value="Gal80p-like_C"/>
</dbReference>
<organism evidence="4">
    <name type="scientific">Pyricularia oryzae (strain Y34)</name>
    <name type="common">Rice blast fungus</name>
    <name type="synonym">Magnaporthe oryzae</name>
    <dbReference type="NCBI Taxonomy" id="1143189"/>
    <lineage>
        <taxon>Eukaryota</taxon>
        <taxon>Fungi</taxon>
        <taxon>Dikarya</taxon>
        <taxon>Ascomycota</taxon>
        <taxon>Pezizomycotina</taxon>
        <taxon>Sordariomycetes</taxon>
        <taxon>Sordariomycetidae</taxon>
        <taxon>Magnaporthales</taxon>
        <taxon>Pyriculariaceae</taxon>
        <taxon>Pyricularia</taxon>
    </lineage>
</organism>
<evidence type="ECO:0000313" key="4">
    <source>
        <dbReference type="EMBL" id="ELQ40209.1"/>
    </source>
</evidence>
<dbReference type="PANTHER" id="PTHR43708">
    <property type="entry name" value="CONSERVED EXPRESSED OXIDOREDUCTASE (EUROFUNG)"/>
    <property type="match status" value="1"/>
</dbReference>
<name>A0AA97P1F7_PYRO3</name>
<evidence type="ECO:0000259" key="3">
    <source>
        <dbReference type="Pfam" id="PF22685"/>
    </source>
</evidence>
<dbReference type="GO" id="GO:0000166">
    <property type="term" value="F:nucleotide binding"/>
    <property type="evidence" value="ECO:0007669"/>
    <property type="project" value="InterPro"/>
</dbReference>
<dbReference type="InterPro" id="IPR051317">
    <property type="entry name" value="Gfo/Idh/MocA_oxidoreduct"/>
</dbReference>
<dbReference type="Gene3D" id="3.40.50.720">
    <property type="entry name" value="NAD(P)-binding Rossmann-like Domain"/>
    <property type="match status" value="1"/>
</dbReference>
<dbReference type="Pfam" id="PF01636">
    <property type="entry name" value="APH"/>
    <property type="match status" value="1"/>
</dbReference>
<dbReference type="SUPFAM" id="SSF51735">
    <property type="entry name" value="NAD(P)-binding Rossmann-fold domains"/>
    <property type="match status" value="1"/>
</dbReference>
<feature type="domain" description="Gal80p-like C-terminal" evidence="3">
    <location>
        <begin position="754"/>
        <end position="903"/>
    </location>
</feature>
<feature type="domain" description="Gfo/Idh/MocA-like oxidoreductase N-terminal" evidence="1">
    <location>
        <begin position="617"/>
        <end position="737"/>
    </location>
</feature>
<dbReference type="AlphaFoldDB" id="A0AA97P1F7"/>
<accession>A0AA97P1F7</accession>
<gene>
    <name evidence="4" type="ORF">OOU_Y34scaffold00458g37</name>
</gene>
<dbReference type="InterPro" id="IPR036291">
    <property type="entry name" value="NAD(P)-bd_dom_sf"/>
</dbReference>
<dbReference type="Proteomes" id="UP000011086">
    <property type="component" value="Unassembled WGS sequence"/>
</dbReference>
<dbReference type="InterPro" id="IPR002575">
    <property type="entry name" value="Aminoglycoside_PTrfase"/>
</dbReference>
<dbReference type="SUPFAM" id="SSF56112">
    <property type="entry name" value="Protein kinase-like (PK-like)"/>
    <property type="match status" value="1"/>
</dbReference>